<dbReference type="EMBL" id="CP109106">
    <property type="protein sequence ID" value="WSB66540.1"/>
    <property type="molecule type" value="Genomic_DNA"/>
</dbReference>
<dbReference type="InterPro" id="IPR045729">
    <property type="entry name" value="DUF6083"/>
</dbReference>
<dbReference type="Pfam" id="PF19561">
    <property type="entry name" value="DUF6083"/>
    <property type="match status" value="1"/>
</dbReference>
<feature type="region of interest" description="Disordered" evidence="1">
    <location>
        <begin position="1"/>
        <end position="25"/>
    </location>
</feature>
<reference evidence="2 3" key="1">
    <citation type="submission" date="2022-10" db="EMBL/GenBank/DDBJ databases">
        <title>The complete genomes of actinobacterial strains from the NBC collection.</title>
        <authorList>
            <person name="Joergensen T.S."/>
            <person name="Alvarez Arevalo M."/>
            <person name="Sterndorff E.B."/>
            <person name="Faurdal D."/>
            <person name="Vuksanovic O."/>
            <person name="Mourched A.-S."/>
            <person name="Charusanti P."/>
            <person name="Shaw S."/>
            <person name="Blin K."/>
            <person name="Weber T."/>
        </authorList>
    </citation>
    <scope>NUCLEOTIDE SEQUENCE [LARGE SCALE GENOMIC DNA]</scope>
    <source>
        <strain evidence="2 3">NBC 01774</strain>
    </source>
</reference>
<gene>
    <name evidence="2" type="ORF">OG863_00220</name>
</gene>
<dbReference type="Proteomes" id="UP001344251">
    <property type="component" value="Chromosome"/>
</dbReference>
<name>A0ABZ1F894_9ACTN</name>
<sequence>MRSTTALSARRWDGSPTRPHHRPRALRVAADSPSRLLCAAQPARCRDCGNRIDWYTRTNQHPISLHPHEMTAADVPARCRWHVSSGIAHPAHDGTPWCRVPHTTLCPTRPSTVPLTPQLADLRRRLALRTRRLLDTGAFTPHPTEPAPAPPTTPCQPTRPVVQLLYCRYLAQYPLDDIRCVAQTRLRHRCTHPVLTPDAPTGTWTLMSATPSHGQLTLPASEMAVYDLGQLPYTEQLRWRAQRCPLHAAASQAADLALAEWEVFDPLMHHLHMHPRLPTAIRHHRGRSK</sequence>
<evidence type="ECO:0000313" key="2">
    <source>
        <dbReference type="EMBL" id="WSB66540.1"/>
    </source>
</evidence>
<protein>
    <submittedName>
        <fullName evidence="2">DUF6083 domain-containing protein</fullName>
    </submittedName>
</protein>
<organism evidence="2 3">
    <name type="scientific">Streptomyces decoyicus</name>
    <dbReference type="NCBI Taxonomy" id="249567"/>
    <lineage>
        <taxon>Bacteria</taxon>
        <taxon>Bacillati</taxon>
        <taxon>Actinomycetota</taxon>
        <taxon>Actinomycetes</taxon>
        <taxon>Kitasatosporales</taxon>
        <taxon>Streptomycetaceae</taxon>
        <taxon>Streptomyces</taxon>
    </lineage>
</organism>
<dbReference type="RefSeq" id="WP_326615653.1">
    <property type="nucleotide sequence ID" value="NZ_CP109106.1"/>
</dbReference>
<evidence type="ECO:0000313" key="3">
    <source>
        <dbReference type="Proteomes" id="UP001344251"/>
    </source>
</evidence>
<keyword evidence="3" id="KW-1185">Reference proteome</keyword>
<accession>A0ABZ1F894</accession>
<proteinExistence type="predicted"/>
<evidence type="ECO:0000256" key="1">
    <source>
        <dbReference type="SAM" id="MobiDB-lite"/>
    </source>
</evidence>